<keyword evidence="2" id="KW-1185">Reference proteome</keyword>
<comment type="caution">
    <text evidence="1">The sequence shown here is derived from an EMBL/GenBank/DDBJ whole genome shotgun (WGS) entry which is preliminary data.</text>
</comment>
<dbReference type="RefSeq" id="WP_150074209.1">
    <property type="nucleotide sequence ID" value="NZ_VWOX01000001.1"/>
</dbReference>
<organism evidence="1 2">
    <name type="scientific">Roseiconus nitratireducens</name>
    <dbReference type="NCBI Taxonomy" id="2605748"/>
    <lineage>
        <taxon>Bacteria</taxon>
        <taxon>Pseudomonadati</taxon>
        <taxon>Planctomycetota</taxon>
        <taxon>Planctomycetia</taxon>
        <taxon>Pirellulales</taxon>
        <taxon>Pirellulaceae</taxon>
        <taxon>Roseiconus</taxon>
    </lineage>
</organism>
<evidence type="ECO:0000313" key="2">
    <source>
        <dbReference type="Proteomes" id="UP000324479"/>
    </source>
</evidence>
<proteinExistence type="predicted"/>
<accession>A0A5M6DHU8</accession>
<sequence>MNVLRLGLVSILLCWTHAATGDEPGTVRLKVQGSYEFSVDGVGVARGEGTTTIEFDRAFVDGVGREIQDSKHVVEDFIRTVVSLPATIESTNETLRMLSDPETQKALRQVEALLRLMPRTQPAVDDGQPTSK</sequence>
<dbReference type="Proteomes" id="UP000324479">
    <property type="component" value="Unassembled WGS sequence"/>
</dbReference>
<dbReference type="EMBL" id="VWOX01000001">
    <property type="protein sequence ID" value="KAA5547101.1"/>
    <property type="molecule type" value="Genomic_DNA"/>
</dbReference>
<evidence type="ECO:0000313" key="1">
    <source>
        <dbReference type="EMBL" id="KAA5547101.1"/>
    </source>
</evidence>
<gene>
    <name evidence="1" type="ORF">FYK55_01405</name>
</gene>
<dbReference type="AlphaFoldDB" id="A0A5M6DHU8"/>
<protein>
    <submittedName>
        <fullName evidence="1">Uncharacterized protein</fullName>
    </submittedName>
</protein>
<reference evidence="1 2" key="1">
    <citation type="submission" date="2019-08" db="EMBL/GenBank/DDBJ databases">
        <authorList>
            <person name="Dhanesh K."/>
            <person name="Kumar G."/>
            <person name="Sasikala C."/>
            <person name="Venkata Ramana C."/>
        </authorList>
    </citation>
    <scope>NUCLEOTIDE SEQUENCE [LARGE SCALE GENOMIC DNA]</scope>
    <source>
        <strain evidence="1 2">JC645</strain>
    </source>
</reference>
<name>A0A5M6DHU8_9BACT</name>